<dbReference type="EMBL" id="JAHDVG010000486">
    <property type="protein sequence ID" value="KAH1167923.1"/>
    <property type="molecule type" value="Genomic_DNA"/>
</dbReference>
<evidence type="ECO:0000313" key="1">
    <source>
        <dbReference type="EMBL" id="KAH1167923.1"/>
    </source>
</evidence>
<evidence type="ECO:0000313" key="2">
    <source>
        <dbReference type="Proteomes" id="UP000827986"/>
    </source>
</evidence>
<dbReference type="AlphaFoldDB" id="A0A9D4AR58"/>
<proteinExistence type="predicted"/>
<protein>
    <submittedName>
        <fullName evidence="1">Uncharacterized protein</fullName>
    </submittedName>
</protein>
<sequence>MSHHVLVWMEGFSLGWDVTMGIGDRAACNGRQRIKKFNFLKQIKMFVFQTANHREQKISSGGEGKGTGGLDIISSLAKSKAIGPEPRVFTIHFLRGYPVLTGKEGWGKNRRAGDKLMRMKQN</sequence>
<comment type="caution">
    <text evidence="1">The sequence shown here is derived from an EMBL/GenBank/DDBJ whole genome shotgun (WGS) entry which is preliminary data.</text>
</comment>
<accession>A0A9D4AR58</accession>
<name>A0A9D4AR58_9SAUR</name>
<reference evidence="1" key="1">
    <citation type="submission" date="2021-09" db="EMBL/GenBank/DDBJ databases">
        <title>The genome of Mauremys mutica provides insights into the evolution of semi-aquatic lifestyle.</title>
        <authorList>
            <person name="Gong S."/>
            <person name="Gao Y."/>
        </authorList>
    </citation>
    <scope>NUCLEOTIDE SEQUENCE</scope>
    <source>
        <strain evidence="1">MM-2020</strain>
        <tissue evidence="1">Muscle</tissue>
    </source>
</reference>
<gene>
    <name evidence="1" type="ORF">KIL84_003406</name>
</gene>
<dbReference type="Proteomes" id="UP000827986">
    <property type="component" value="Unassembled WGS sequence"/>
</dbReference>
<organism evidence="1 2">
    <name type="scientific">Mauremys mutica</name>
    <name type="common">yellowpond turtle</name>
    <dbReference type="NCBI Taxonomy" id="74926"/>
    <lineage>
        <taxon>Eukaryota</taxon>
        <taxon>Metazoa</taxon>
        <taxon>Chordata</taxon>
        <taxon>Craniata</taxon>
        <taxon>Vertebrata</taxon>
        <taxon>Euteleostomi</taxon>
        <taxon>Archelosauria</taxon>
        <taxon>Testudinata</taxon>
        <taxon>Testudines</taxon>
        <taxon>Cryptodira</taxon>
        <taxon>Durocryptodira</taxon>
        <taxon>Testudinoidea</taxon>
        <taxon>Geoemydidae</taxon>
        <taxon>Geoemydinae</taxon>
        <taxon>Mauremys</taxon>
    </lineage>
</organism>
<keyword evidence="2" id="KW-1185">Reference proteome</keyword>